<accession>A0A1H9H5V5</accession>
<evidence type="ECO:0000313" key="2">
    <source>
        <dbReference type="Proteomes" id="UP000198749"/>
    </source>
</evidence>
<dbReference type="STRING" id="355243.SAMN03080615_01953"/>
<keyword evidence="2" id="KW-1185">Reference proteome</keyword>
<name>A0A1H9H5V5_9GAMM</name>
<gene>
    <name evidence="1" type="ORF">SAMN03080615_01953</name>
</gene>
<dbReference type="Proteomes" id="UP000198749">
    <property type="component" value="Unassembled WGS sequence"/>
</dbReference>
<dbReference type="AlphaFoldDB" id="A0A1H9H5V5"/>
<reference evidence="2" key="1">
    <citation type="submission" date="2016-10" db="EMBL/GenBank/DDBJ databases">
        <authorList>
            <person name="Varghese N."/>
            <person name="Submissions S."/>
        </authorList>
    </citation>
    <scope>NUCLEOTIDE SEQUENCE [LARGE SCALE GENOMIC DNA]</scope>
    <source>
        <strain evidence="2">DSM 18887</strain>
    </source>
</reference>
<protein>
    <submittedName>
        <fullName evidence="1">Uncharacterized protein</fullName>
    </submittedName>
</protein>
<evidence type="ECO:0000313" key="1">
    <source>
        <dbReference type="EMBL" id="SEQ57617.1"/>
    </source>
</evidence>
<sequence>MVIGRVIEIEGNDPQKLLFSQQRHQLLSEAISNNPELADVLSQYPLWSLLGENNSVLANDQVVDDIKSGVIYGLWDETYVPEDPDDLGIHNAY</sequence>
<organism evidence="1 2">
    <name type="scientific">Amphritea atlantica</name>
    <dbReference type="NCBI Taxonomy" id="355243"/>
    <lineage>
        <taxon>Bacteria</taxon>
        <taxon>Pseudomonadati</taxon>
        <taxon>Pseudomonadota</taxon>
        <taxon>Gammaproteobacteria</taxon>
        <taxon>Oceanospirillales</taxon>
        <taxon>Oceanospirillaceae</taxon>
        <taxon>Amphritea</taxon>
    </lineage>
</organism>
<proteinExistence type="predicted"/>
<dbReference type="EMBL" id="FOGB01000005">
    <property type="protein sequence ID" value="SEQ57617.1"/>
    <property type="molecule type" value="Genomic_DNA"/>
</dbReference>